<feature type="non-terminal residue" evidence="1">
    <location>
        <position position="1"/>
    </location>
</feature>
<dbReference type="InterPro" id="IPR035897">
    <property type="entry name" value="Toll_tir_struct_dom_sf"/>
</dbReference>
<dbReference type="SUPFAM" id="SSF52200">
    <property type="entry name" value="Toll/Interleukin receptor TIR domain"/>
    <property type="match status" value="1"/>
</dbReference>
<evidence type="ECO:0000313" key="1">
    <source>
        <dbReference type="EMBL" id="CEK99251.1"/>
    </source>
</evidence>
<protein>
    <recommendedName>
        <fullName evidence="2">TIR domain-containing protein</fullName>
    </recommendedName>
</protein>
<name>A0A0B7C3P0_9EUPU</name>
<dbReference type="AlphaFoldDB" id="A0A0B7C3P0"/>
<feature type="non-terminal residue" evidence="1">
    <location>
        <position position="82"/>
    </location>
</feature>
<proteinExistence type="predicted"/>
<reference evidence="1" key="1">
    <citation type="submission" date="2014-12" db="EMBL/GenBank/DDBJ databases">
        <title>Insight into the proteome of Arion vulgaris.</title>
        <authorList>
            <person name="Aradska J."/>
            <person name="Bulat T."/>
            <person name="Smidak R."/>
            <person name="Sarate P."/>
            <person name="Gangsoo J."/>
            <person name="Sialana F."/>
            <person name="Bilban M."/>
            <person name="Lubec G."/>
        </authorList>
    </citation>
    <scope>NUCLEOTIDE SEQUENCE</scope>
    <source>
        <tissue evidence="1">Skin</tissue>
    </source>
</reference>
<evidence type="ECO:0008006" key="2">
    <source>
        <dbReference type="Google" id="ProtNLM"/>
    </source>
</evidence>
<sequence length="82" mass="9630">LYDAMLCDRIILVLSKTYVDSTWNSFEKIFKKLTRMNLHNQRIMGVVLEDCQIPDSLEELYFLDASGQDFLQVLTKRLKASR</sequence>
<dbReference type="EMBL" id="HACG01052380">
    <property type="protein sequence ID" value="CEK99251.1"/>
    <property type="molecule type" value="Transcribed_RNA"/>
</dbReference>
<organism evidence="1">
    <name type="scientific">Arion vulgaris</name>
    <dbReference type="NCBI Taxonomy" id="1028688"/>
    <lineage>
        <taxon>Eukaryota</taxon>
        <taxon>Metazoa</taxon>
        <taxon>Spiralia</taxon>
        <taxon>Lophotrochozoa</taxon>
        <taxon>Mollusca</taxon>
        <taxon>Gastropoda</taxon>
        <taxon>Heterobranchia</taxon>
        <taxon>Euthyneura</taxon>
        <taxon>Panpulmonata</taxon>
        <taxon>Eupulmonata</taxon>
        <taxon>Stylommatophora</taxon>
        <taxon>Helicina</taxon>
        <taxon>Arionoidea</taxon>
        <taxon>Arionidae</taxon>
        <taxon>Arion</taxon>
    </lineage>
</organism>
<gene>
    <name evidence="1" type="primary">ORF220822</name>
</gene>
<accession>A0A0B7C3P0</accession>
<dbReference type="Gene3D" id="3.40.50.10140">
    <property type="entry name" value="Toll/interleukin-1 receptor homology (TIR) domain"/>
    <property type="match status" value="1"/>
</dbReference>